<reference evidence="2 3" key="1">
    <citation type="journal article" date="2024" name="J Genomics">
        <title>Draft genome sequencing and assembly of Favolaschia claudopus CIRM-BRFM 2984 isolated from oak limbs.</title>
        <authorList>
            <person name="Navarro D."/>
            <person name="Drula E."/>
            <person name="Chaduli D."/>
            <person name="Cazenave R."/>
            <person name="Ahrendt S."/>
            <person name="Wang J."/>
            <person name="Lipzen A."/>
            <person name="Daum C."/>
            <person name="Barry K."/>
            <person name="Grigoriev I.V."/>
            <person name="Favel A."/>
            <person name="Rosso M.N."/>
            <person name="Martin F."/>
        </authorList>
    </citation>
    <scope>NUCLEOTIDE SEQUENCE [LARGE SCALE GENOMIC DNA]</scope>
    <source>
        <strain evidence="2 3">CIRM-BRFM 2984</strain>
    </source>
</reference>
<organism evidence="2 3">
    <name type="scientific">Favolaschia claudopus</name>
    <dbReference type="NCBI Taxonomy" id="2862362"/>
    <lineage>
        <taxon>Eukaryota</taxon>
        <taxon>Fungi</taxon>
        <taxon>Dikarya</taxon>
        <taxon>Basidiomycota</taxon>
        <taxon>Agaricomycotina</taxon>
        <taxon>Agaricomycetes</taxon>
        <taxon>Agaricomycetidae</taxon>
        <taxon>Agaricales</taxon>
        <taxon>Marasmiineae</taxon>
        <taxon>Mycenaceae</taxon>
        <taxon>Favolaschia</taxon>
    </lineage>
</organism>
<dbReference type="EMBL" id="JAWWNJ010000076">
    <property type="protein sequence ID" value="KAK7006343.1"/>
    <property type="molecule type" value="Genomic_DNA"/>
</dbReference>
<evidence type="ECO:0000313" key="2">
    <source>
        <dbReference type="EMBL" id="KAK7006343.1"/>
    </source>
</evidence>
<proteinExistence type="predicted"/>
<sequence length="71" mass="7351">MSGLADKAKGAAQDKLSKDSQPGNNVERTADNTVNQGMDKAANNAGVPQQADNTANEVADRKVNRDIPGGN</sequence>
<gene>
    <name evidence="2" type="ORF">R3P38DRAFT_3037930</name>
</gene>
<comment type="caution">
    <text evidence="2">The sequence shown here is derived from an EMBL/GenBank/DDBJ whole genome shotgun (WGS) entry which is preliminary data.</text>
</comment>
<feature type="region of interest" description="Disordered" evidence="1">
    <location>
        <begin position="1"/>
        <end position="71"/>
    </location>
</feature>
<protein>
    <submittedName>
        <fullName evidence="2">Uncharacterized protein</fullName>
    </submittedName>
</protein>
<evidence type="ECO:0000313" key="3">
    <source>
        <dbReference type="Proteomes" id="UP001362999"/>
    </source>
</evidence>
<feature type="compositionally biased region" description="Polar residues" evidence="1">
    <location>
        <begin position="46"/>
        <end position="56"/>
    </location>
</feature>
<evidence type="ECO:0000256" key="1">
    <source>
        <dbReference type="SAM" id="MobiDB-lite"/>
    </source>
</evidence>
<dbReference type="AlphaFoldDB" id="A0AAW0ACC0"/>
<keyword evidence="3" id="KW-1185">Reference proteome</keyword>
<dbReference type="Proteomes" id="UP001362999">
    <property type="component" value="Unassembled WGS sequence"/>
</dbReference>
<accession>A0AAW0ACC0</accession>
<feature type="compositionally biased region" description="Polar residues" evidence="1">
    <location>
        <begin position="19"/>
        <end position="36"/>
    </location>
</feature>
<name>A0AAW0ACC0_9AGAR</name>